<dbReference type="PANTHER" id="PTHR42942">
    <property type="entry name" value="6-O-METHYLGUANINE DNA METHYLTRANSFERASE"/>
    <property type="match status" value="1"/>
</dbReference>
<dbReference type="CDD" id="cd06445">
    <property type="entry name" value="ATase"/>
    <property type="match status" value="1"/>
</dbReference>
<evidence type="ECO:0000313" key="4">
    <source>
        <dbReference type="EMBL" id="MDT0275189.1"/>
    </source>
</evidence>
<dbReference type="PANTHER" id="PTHR42942:SF1">
    <property type="entry name" value="ALKYLTRANSFERASE-LIKE PROTEIN 1"/>
    <property type="match status" value="1"/>
</dbReference>
<dbReference type="SUPFAM" id="SSF46767">
    <property type="entry name" value="Methylated DNA-protein cysteine methyltransferase, C-terminal domain"/>
    <property type="match status" value="1"/>
</dbReference>
<evidence type="ECO:0000259" key="3">
    <source>
        <dbReference type="Pfam" id="PF01035"/>
    </source>
</evidence>
<organism evidence="4 5">
    <name type="scientific">Blastococcus goldschmidtiae</name>
    <dbReference type="NCBI Taxonomy" id="3075546"/>
    <lineage>
        <taxon>Bacteria</taxon>
        <taxon>Bacillati</taxon>
        <taxon>Actinomycetota</taxon>
        <taxon>Actinomycetes</taxon>
        <taxon>Geodermatophilales</taxon>
        <taxon>Geodermatophilaceae</taxon>
        <taxon>Blastococcus</taxon>
    </lineage>
</organism>
<dbReference type="RefSeq" id="WP_311343998.1">
    <property type="nucleotide sequence ID" value="NZ_JAVREI010000001.1"/>
</dbReference>
<name>A0ABU2K4U0_9ACTN</name>
<dbReference type="InterPro" id="IPR036217">
    <property type="entry name" value="MethylDNA_cys_MeTrfase_DNAb"/>
</dbReference>
<keyword evidence="5" id="KW-1185">Reference proteome</keyword>
<keyword evidence="1" id="KW-0227">DNA damage</keyword>
<gene>
    <name evidence="4" type="ORF">RM425_04685</name>
</gene>
<comment type="caution">
    <text evidence="4">The sequence shown here is derived from an EMBL/GenBank/DDBJ whole genome shotgun (WGS) entry which is preliminary data.</text>
</comment>
<evidence type="ECO:0000256" key="2">
    <source>
        <dbReference type="SAM" id="MobiDB-lite"/>
    </source>
</evidence>
<protein>
    <submittedName>
        <fullName evidence="4">MGMT family protein</fullName>
    </submittedName>
</protein>
<proteinExistence type="predicted"/>
<feature type="region of interest" description="Disordered" evidence="2">
    <location>
        <begin position="96"/>
        <end position="131"/>
    </location>
</feature>
<sequence length="131" mass="13829">MADPAPDPALDVDEAVFDAVEQIPPGRVSTYGAIGRLVGVGPRRVARALSSGGGAVPWFRVVRADGTAAEPVRARQLERLALEGVPVRNGRIDLSAVGWPDRDTDVVPRDDGAPSKIASREDARGRPRTIG</sequence>
<evidence type="ECO:0000256" key="1">
    <source>
        <dbReference type="ARBA" id="ARBA00022763"/>
    </source>
</evidence>
<dbReference type="Gene3D" id="1.10.10.10">
    <property type="entry name" value="Winged helix-like DNA-binding domain superfamily/Winged helix DNA-binding domain"/>
    <property type="match status" value="1"/>
</dbReference>
<dbReference type="InterPro" id="IPR052520">
    <property type="entry name" value="ATL_DNA_repair"/>
</dbReference>
<dbReference type="Proteomes" id="UP001183222">
    <property type="component" value="Unassembled WGS sequence"/>
</dbReference>
<dbReference type="Pfam" id="PF01035">
    <property type="entry name" value="DNA_binding_1"/>
    <property type="match status" value="1"/>
</dbReference>
<feature type="domain" description="Methylated-DNA-[protein]-cysteine S-methyltransferase DNA binding" evidence="3">
    <location>
        <begin position="13"/>
        <end position="85"/>
    </location>
</feature>
<dbReference type="InterPro" id="IPR036388">
    <property type="entry name" value="WH-like_DNA-bd_sf"/>
</dbReference>
<accession>A0ABU2K4U0</accession>
<feature type="compositionally biased region" description="Basic and acidic residues" evidence="2">
    <location>
        <begin position="100"/>
        <end position="125"/>
    </location>
</feature>
<dbReference type="EMBL" id="JAVREI010000001">
    <property type="protein sequence ID" value="MDT0275189.1"/>
    <property type="molecule type" value="Genomic_DNA"/>
</dbReference>
<reference evidence="5" key="1">
    <citation type="submission" date="2023-07" db="EMBL/GenBank/DDBJ databases">
        <title>30 novel species of actinomycetes from the DSMZ collection.</title>
        <authorList>
            <person name="Nouioui I."/>
        </authorList>
    </citation>
    <scope>NUCLEOTIDE SEQUENCE [LARGE SCALE GENOMIC DNA]</scope>
    <source>
        <strain evidence="5">DSM 46792</strain>
    </source>
</reference>
<evidence type="ECO:0000313" key="5">
    <source>
        <dbReference type="Proteomes" id="UP001183222"/>
    </source>
</evidence>
<dbReference type="InterPro" id="IPR014048">
    <property type="entry name" value="MethylDNA_cys_MeTrfase_DNA-bd"/>
</dbReference>